<comment type="caution">
    <text evidence="2">The sequence shown here is derived from an EMBL/GenBank/DDBJ whole genome shotgun (WGS) entry which is preliminary data.</text>
</comment>
<feature type="compositionally biased region" description="Basic residues" evidence="1">
    <location>
        <begin position="408"/>
        <end position="419"/>
    </location>
</feature>
<dbReference type="AlphaFoldDB" id="A0A8T0F6M5"/>
<sequence>MNPPRPCIPPTSPQAHHKASIAPPHHPLPRKYATANTDTRRHLFPHPLRDTRSHARTTRISSALTCPPHHAPPAPGYLKTVRPHLCTRHNYSPPPSFTQNSPRRTARPTGCGLRWATVATASSNRRDDKGPSAQLPHQGGRVTAPLSRFPSAPPGTAYVPSAHPLADFNWSAVCLMETQTKACTSTHSSVRAYTTATSRSSPYTNQASPHRMYPRAYQLNSYQESKQPPTPQQCPQRGILTATCTQPRTLRRFVTLTPRRDQHPGHTHLDTQAVLPPKGSSRPGQPREARLRSPSPRREFPSPRGRPTLYRPRPVRAQGATPYSSEPPPRPTDIPLGTGTTNLSHSHRREVTPPAPGPRRFDTPPRPPTVPLTVRPHLRNPETPTCAENQRVVRLWAQNRAAPASSRARGRRKAPRRPTHSVTSPVLVLPAEDTPHKNHGRRIREIPTRNGP</sequence>
<proteinExistence type="predicted"/>
<feature type="region of interest" description="Disordered" evidence="1">
    <location>
        <begin position="1"/>
        <end position="32"/>
    </location>
</feature>
<evidence type="ECO:0000313" key="3">
    <source>
        <dbReference type="Proteomes" id="UP000807504"/>
    </source>
</evidence>
<reference evidence="2" key="1">
    <citation type="journal article" date="2020" name="bioRxiv">
        <title>Chromosome-level reference genome of the European wasp spider Argiope bruennichi: a resource for studies on range expansion and evolutionary adaptation.</title>
        <authorList>
            <person name="Sheffer M.M."/>
            <person name="Hoppe A."/>
            <person name="Krehenwinkel H."/>
            <person name="Uhl G."/>
            <person name="Kuss A.W."/>
            <person name="Jensen L."/>
            <person name="Jensen C."/>
            <person name="Gillespie R.G."/>
            <person name="Hoff K.J."/>
            <person name="Prost S."/>
        </authorList>
    </citation>
    <scope>NUCLEOTIDE SEQUENCE</scope>
</reference>
<reference evidence="2" key="2">
    <citation type="submission" date="2020-06" db="EMBL/GenBank/DDBJ databases">
        <authorList>
            <person name="Sheffer M."/>
        </authorList>
    </citation>
    <scope>NUCLEOTIDE SEQUENCE</scope>
</reference>
<name>A0A8T0F6M5_ARGBR</name>
<accession>A0A8T0F6M5</accession>
<feature type="compositionally biased region" description="Basic and acidic residues" evidence="1">
    <location>
        <begin position="258"/>
        <end position="269"/>
    </location>
</feature>
<keyword evidence="3" id="KW-1185">Reference proteome</keyword>
<dbReference type="EMBL" id="JABXBU010000015">
    <property type="protein sequence ID" value="KAF8786807.1"/>
    <property type="molecule type" value="Genomic_DNA"/>
</dbReference>
<evidence type="ECO:0000313" key="2">
    <source>
        <dbReference type="EMBL" id="KAF8786807.1"/>
    </source>
</evidence>
<feature type="region of interest" description="Disordered" evidence="1">
    <location>
        <begin position="89"/>
        <end position="149"/>
    </location>
</feature>
<feature type="compositionally biased region" description="Pro residues" evidence="1">
    <location>
        <begin position="1"/>
        <end position="12"/>
    </location>
</feature>
<gene>
    <name evidence="2" type="ORF">HNY73_008479</name>
</gene>
<dbReference type="Proteomes" id="UP000807504">
    <property type="component" value="Unassembled WGS sequence"/>
</dbReference>
<feature type="region of interest" description="Disordered" evidence="1">
    <location>
        <begin position="398"/>
        <end position="452"/>
    </location>
</feature>
<feature type="compositionally biased region" description="Basic and acidic residues" evidence="1">
    <location>
        <begin position="285"/>
        <end position="301"/>
    </location>
</feature>
<organism evidence="2 3">
    <name type="scientific">Argiope bruennichi</name>
    <name type="common">Wasp spider</name>
    <name type="synonym">Aranea bruennichi</name>
    <dbReference type="NCBI Taxonomy" id="94029"/>
    <lineage>
        <taxon>Eukaryota</taxon>
        <taxon>Metazoa</taxon>
        <taxon>Ecdysozoa</taxon>
        <taxon>Arthropoda</taxon>
        <taxon>Chelicerata</taxon>
        <taxon>Arachnida</taxon>
        <taxon>Araneae</taxon>
        <taxon>Araneomorphae</taxon>
        <taxon>Entelegynae</taxon>
        <taxon>Araneoidea</taxon>
        <taxon>Araneidae</taxon>
        <taxon>Argiope</taxon>
    </lineage>
</organism>
<feature type="compositionally biased region" description="Basic and acidic residues" evidence="1">
    <location>
        <begin position="443"/>
        <end position="452"/>
    </location>
</feature>
<feature type="region of interest" description="Disordered" evidence="1">
    <location>
        <begin position="257"/>
        <end position="384"/>
    </location>
</feature>
<evidence type="ECO:0000256" key="1">
    <source>
        <dbReference type="SAM" id="MobiDB-lite"/>
    </source>
</evidence>
<protein>
    <submittedName>
        <fullName evidence="2">Uncharacterized protein</fullName>
    </submittedName>
</protein>